<reference evidence="2 3" key="1">
    <citation type="submission" date="2023-03" db="EMBL/GenBank/DDBJ databases">
        <title>Isolation and description of six Streptomyces strains from soil environments, able to metabolize different microbial glucans.</title>
        <authorList>
            <person name="Widen T."/>
            <person name="Larsbrink J."/>
        </authorList>
    </citation>
    <scope>NUCLEOTIDE SEQUENCE [LARGE SCALE GENOMIC DNA]</scope>
    <source>
        <strain evidence="2 3">Alt2</strain>
    </source>
</reference>
<keyword evidence="3" id="KW-1185">Reference proteome</keyword>
<protein>
    <recommendedName>
        <fullName evidence="4">Lipoprotein</fullName>
    </recommendedName>
</protein>
<dbReference type="PROSITE" id="PS51257">
    <property type="entry name" value="PROKAR_LIPOPROTEIN"/>
    <property type="match status" value="1"/>
</dbReference>
<feature type="compositionally biased region" description="Low complexity" evidence="1">
    <location>
        <begin position="90"/>
        <end position="104"/>
    </location>
</feature>
<evidence type="ECO:0000313" key="2">
    <source>
        <dbReference type="EMBL" id="WLQ54895.1"/>
    </source>
</evidence>
<feature type="region of interest" description="Disordered" evidence="1">
    <location>
        <begin position="70"/>
        <end position="127"/>
    </location>
</feature>
<evidence type="ECO:0000313" key="3">
    <source>
        <dbReference type="Proteomes" id="UP001235744"/>
    </source>
</evidence>
<dbReference type="Proteomes" id="UP001235744">
    <property type="component" value="Chromosome"/>
</dbReference>
<sequence length="141" mass="14346">MNWLSERTERRRSARASVVLGWAFLLIALASCCWPTPGSSAAAHDGPASAAPSGITLAVQVPAARVVVADAPRDRGAGSSCHGDSEHSDPVVVPGQPAPAALPSAAPPLHPAPLTGAAAIRGPSNDAVGDVDRLRLQVQRI</sequence>
<name>A0ABY9IIH8_9ACTN</name>
<proteinExistence type="predicted"/>
<organism evidence="2 3">
    <name type="scientific">Streptomyces poriferorum</name>
    <dbReference type="NCBI Taxonomy" id="2798799"/>
    <lineage>
        <taxon>Bacteria</taxon>
        <taxon>Bacillati</taxon>
        <taxon>Actinomycetota</taxon>
        <taxon>Actinomycetes</taxon>
        <taxon>Kitasatosporales</taxon>
        <taxon>Streptomycetaceae</taxon>
        <taxon>Streptomyces</taxon>
    </lineage>
</organism>
<accession>A0ABY9IIH8</accession>
<dbReference type="EMBL" id="CP120988">
    <property type="protein sequence ID" value="WLQ54895.1"/>
    <property type="molecule type" value="Genomic_DNA"/>
</dbReference>
<gene>
    <name evidence="2" type="ORF">P8A19_05335</name>
</gene>
<evidence type="ECO:0000256" key="1">
    <source>
        <dbReference type="SAM" id="MobiDB-lite"/>
    </source>
</evidence>
<evidence type="ECO:0008006" key="4">
    <source>
        <dbReference type="Google" id="ProtNLM"/>
    </source>
</evidence>
<dbReference type="RefSeq" id="WP_306105867.1">
    <property type="nucleotide sequence ID" value="NZ_CP120988.1"/>
</dbReference>